<dbReference type="PROSITE" id="PS50003">
    <property type="entry name" value="PH_DOMAIN"/>
    <property type="match status" value="1"/>
</dbReference>
<dbReference type="GO" id="GO:0005085">
    <property type="term" value="F:guanyl-nucleotide exchange factor activity"/>
    <property type="evidence" value="ECO:0007669"/>
    <property type="project" value="UniProtKB-KW"/>
</dbReference>
<feature type="compositionally biased region" description="Polar residues" evidence="5">
    <location>
        <begin position="80"/>
        <end position="101"/>
    </location>
</feature>
<dbReference type="InterPro" id="IPR001715">
    <property type="entry name" value="CH_dom"/>
</dbReference>
<dbReference type="InterPro" id="IPR001452">
    <property type="entry name" value="SH3_domain"/>
</dbReference>
<evidence type="ECO:0000259" key="8">
    <source>
        <dbReference type="PROSITE" id="PS50021"/>
    </source>
</evidence>
<dbReference type="Pfam" id="PF00307">
    <property type="entry name" value="CH"/>
    <property type="match status" value="1"/>
</dbReference>
<dbReference type="GO" id="GO:0007032">
    <property type="term" value="P:endosome organization"/>
    <property type="evidence" value="ECO:0007669"/>
    <property type="project" value="TreeGrafter"/>
</dbReference>
<evidence type="ECO:0000256" key="2">
    <source>
        <dbReference type="ARBA" id="ARBA00022553"/>
    </source>
</evidence>
<evidence type="ECO:0000256" key="4">
    <source>
        <dbReference type="PROSITE-ProRule" id="PRU00192"/>
    </source>
</evidence>
<dbReference type="OrthoDB" id="73680at2759"/>
<feature type="domain" description="SH3" evidence="6">
    <location>
        <begin position="1"/>
        <end position="63"/>
    </location>
</feature>
<keyword evidence="1 4" id="KW-0728">SH3 domain</keyword>
<feature type="region of interest" description="Disordered" evidence="5">
    <location>
        <begin position="801"/>
        <end position="820"/>
    </location>
</feature>
<dbReference type="Gene3D" id="2.30.29.30">
    <property type="entry name" value="Pleckstrin-homology domain (PH domain)/Phosphotyrosine-binding domain (PTB)"/>
    <property type="match status" value="1"/>
</dbReference>
<keyword evidence="11" id="KW-1185">Reference proteome</keyword>
<dbReference type="CDD" id="cd00174">
    <property type="entry name" value="SH3"/>
    <property type="match status" value="1"/>
</dbReference>
<dbReference type="GO" id="GO:0055037">
    <property type="term" value="C:recycling endosome"/>
    <property type="evidence" value="ECO:0007669"/>
    <property type="project" value="TreeGrafter"/>
</dbReference>
<feature type="compositionally biased region" description="Low complexity" evidence="5">
    <location>
        <begin position="383"/>
        <end position="405"/>
    </location>
</feature>
<dbReference type="EMBL" id="LUGH01000298">
    <property type="protein sequence ID" value="OBZ86445.1"/>
    <property type="molecule type" value="Genomic_DNA"/>
</dbReference>
<evidence type="ECO:0000256" key="5">
    <source>
        <dbReference type="SAM" id="MobiDB-lite"/>
    </source>
</evidence>
<dbReference type="SMART" id="SM00233">
    <property type="entry name" value="PH"/>
    <property type="match status" value="1"/>
</dbReference>
<reference evidence="10 11" key="1">
    <citation type="submission" date="2016-03" db="EMBL/GenBank/DDBJ databases">
        <title>Choanephora cucurbitarum.</title>
        <authorList>
            <person name="Min B."/>
            <person name="Park H."/>
            <person name="Park J.-H."/>
            <person name="Shin H.-D."/>
            <person name="Choi I.-G."/>
        </authorList>
    </citation>
    <scope>NUCLEOTIDE SEQUENCE [LARGE SCALE GENOMIC DNA]</scope>
    <source>
        <strain evidence="10 11">KUS-F28377</strain>
    </source>
</reference>
<dbReference type="PANTHER" id="PTHR22902:SF27">
    <property type="entry name" value="PLECKSTRIN HOMOLOGY DOMAIN-CONTAINING FAMILY A MEMBER 3"/>
    <property type="match status" value="1"/>
</dbReference>
<dbReference type="GO" id="GO:0005802">
    <property type="term" value="C:trans-Golgi network"/>
    <property type="evidence" value="ECO:0007669"/>
    <property type="project" value="TreeGrafter"/>
</dbReference>
<dbReference type="Gene3D" id="1.10.150.50">
    <property type="entry name" value="Transcription Factor, Ets-1"/>
    <property type="match status" value="1"/>
</dbReference>
<dbReference type="GO" id="GO:0001881">
    <property type="term" value="P:receptor recycling"/>
    <property type="evidence" value="ECO:0007669"/>
    <property type="project" value="TreeGrafter"/>
</dbReference>
<dbReference type="PROSITE" id="PS50105">
    <property type="entry name" value="SAM_DOMAIN"/>
    <property type="match status" value="1"/>
</dbReference>
<evidence type="ECO:0000259" key="9">
    <source>
        <dbReference type="PROSITE" id="PS50105"/>
    </source>
</evidence>
<dbReference type="SUPFAM" id="SSF50729">
    <property type="entry name" value="PH domain-like"/>
    <property type="match status" value="1"/>
</dbReference>
<dbReference type="InterPro" id="IPR036028">
    <property type="entry name" value="SH3-like_dom_sf"/>
</dbReference>
<dbReference type="Pfam" id="PF00169">
    <property type="entry name" value="PH"/>
    <property type="match status" value="1"/>
</dbReference>
<gene>
    <name evidence="10" type="primary">pob1</name>
    <name evidence="10" type="ORF">A0J61_05502</name>
</gene>
<protein>
    <submittedName>
        <fullName evidence="10">Protein pob1</fullName>
    </submittedName>
</protein>
<dbReference type="SUPFAM" id="SSF47576">
    <property type="entry name" value="Calponin-homology domain, CH-domain"/>
    <property type="match status" value="1"/>
</dbReference>
<evidence type="ECO:0000259" key="7">
    <source>
        <dbReference type="PROSITE" id="PS50003"/>
    </source>
</evidence>
<dbReference type="GO" id="GO:0005829">
    <property type="term" value="C:cytosol"/>
    <property type="evidence" value="ECO:0007669"/>
    <property type="project" value="GOC"/>
</dbReference>
<dbReference type="SMART" id="SM00033">
    <property type="entry name" value="CH"/>
    <property type="match status" value="1"/>
</dbReference>
<dbReference type="Proteomes" id="UP000093000">
    <property type="component" value="Unassembled WGS sequence"/>
</dbReference>
<evidence type="ECO:0000256" key="3">
    <source>
        <dbReference type="ARBA" id="ARBA00022658"/>
    </source>
</evidence>
<feature type="compositionally biased region" description="Polar residues" evidence="5">
    <location>
        <begin position="269"/>
        <end position="285"/>
    </location>
</feature>
<dbReference type="SMART" id="SM00326">
    <property type="entry name" value="SH3"/>
    <property type="match status" value="1"/>
</dbReference>
<dbReference type="FunFam" id="2.30.29.30:FF:000286">
    <property type="entry name" value="PH-protein kinase domain containing protein"/>
    <property type="match status" value="1"/>
</dbReference>
<dbReference type="CDD" id="cd09535">
    <property type="entry name" value="SAM_BOI-like_fungal"/>
    <property type="match status" value="1"/>
</dbReference>
<feature type="region of interest" description="Disordered" evidence="5">
    <location>
        <begin position="237"/>
        <end position="426"/>
    </location>
</feature>
<dbReference type="SUPFAM" id="SSF47769">
    <property type="entry name" value="SAM/Pointed domain"/>
    <property type="match status" value="1"/>
</dbReference>
<dbReference type="PANTHER" id="PTHR22902">
    <property type="entry name" value="SESQUIPEDALIAN"/>
    <property type="match status" value="1"/>
</dbReference>
<feature type="domain" description="PH" evidence="7">
    <location>
        <begin position="435"/>
        <end position="531"/>
    </location>
</feature>
<dbReference type="GO" id="GO:0042147">
    <property type="term" value="P:retrograde transport, endosome to Golgi"/>
    <property type="evidence" value="ECO:0007669"/>
    <property type="project" value="TreeGrafter"/>
</dbReference>
<dbReference type="Gene3D" id="2.30.30.40">
    <property type="entry name" value="SH3 Domains"/>
    <property type="match status" value="1"/>
</dbReference>
<accession>A0A1C7NBE0</accession>
<dbReference type="InterPro" id="IPR001849">
    <property type="entry name" value="PH_domain"/>
</dbReference>
<keyword evidence="2" id="KW-0597">Phosphoprotein</keyword>
<feature type="domain" description="Calponin-homology (CH)" evidence="8">
    <location>
        <begin position="683"/>
        <end position="790"/>
    </location>
</feature>
<dbReference type="PROSITE" id="PS50002">
    <property type="entry name" value="SH3"/>
    <property type="match status" value="1"/>
</dbReference>
<dbReference type="Pfam" id="PF07647">
    <property type="entry name" value="SAM_2"/>
    <property type="match status" value="1"/>
</dbReference>
<feature type="region of interest" description="Disordered" evidence="5">
    <location>
        <begin position="72"/>
        <end position="147"/>
    </location>
</feature>
<keyword evidence="3" id="KW-0344">Guanine-nucleotide releasing factor</keyword>
<evidence type="ECO:0000259" key="6">
    <source>
        <dbReference type="PROSITE" id="PS50002"/>
    </source>
</evidence>
<feature type="compositionally biased region" description="Polar residues" evidence="5">
    <location>
        <begin position="245"/>
        <end position="255"/>
    </location>
</feature>
<dbReference type="Pfam" id="PF14604">
    <property type="entry name" value="SH3_9"/>
    <property type="match status" value="1"/>
</dbReference>
<proteinExistence type="predicted"/>
<dbReference type="SMART" id="SM00454">
    <property type="entry name" value="SAM"/>
    <property type="match status" value="1"/>
</dbReference>
<feature type="region of interest" description="Disordered" evidence="5">
    <location>
        <begin position="654"/>
        <end position="680"/>
    </location>
</feature>
<feature type="domain" description="SAM" evidence="9">
    <location>
        <begin position="174"/>
        <end position="237"/>
    </location>
</feature>
<dbReference type="FunCoup" id="A0A1C7NBE0">
    <property type="interactions" value="72"/>
</dbReference>
<dbReference type="InParanoid" id="A0A1C7NBE0"/>
<name>A0A1C7NBE0_9FUNG</name>
<dbReference type="PROSITE" id="PS50021">
    <property type="entry name" value="CH"/>
    <property type="match status" value="1"/>
</dbReference>
<dbReference type="InterPro" id="IPR001660">
    <property type="entry name" value="SAM"/>
</dbReference>
<dbReference type="InterPro" id="IPR013761">
    <property type="entry name" value="SAM/pointed_sf"/>
</dbReference>
<comment type="caution">
    <text evidence="10">The sequence shown here is derived from an EMBL/GenBank/DDBJ whole genome shotgun (WGS) entry which is preliminary data.</text>
</comment>
<dbReference type="InterPro" id="IPR036872">
    <property type="entry name" value="CH_dom_sf"/>
</dbReference>
<sequence length="844" mass="95582">MSNIVYAIHDFKAENEDEIDFLVGEPITVLEKDEHYLDGWWQGINMHGQTGLFPMNYTSSEKPEQFYLDKPFQSHEDEPSSPQILEQQPQQSFELKPQQSFEQKPQPKELQQQDDTRQSYQMLHPHQQTSQNTSPGLSARSSRSTIEEEIDETISQLQVSSNNNDIRSTKTELWDVNQVAAWLKSVGLESAADNFVDQEITGDILLDLDADALKELGINTFGKRYKIMQAITSLKEGSPVENKPIPNSSVSTSAISRPESRKSIPASLRRSNSQSGPSIDTNESLYQHPRKAPLPPDTDNNHTAETGSILSHHLAPHSRPHTGIVRPLSPQSMTSSGISRSNTFNTVSTGGSYKSQENSIRKVLSRQSQQSVEKESITEWMAPSKSTSSTLSNTPTPSTSTSKKPLQISTTHKLSVSPLEEPTPVRTSTTEAFQAPEHEGWLHKQSDKYRTWNKRWFVLKGTNLFYFKSPKDVRMKGIINLRGYKIIVDSAIHAGKYCFKAQHERERTFYFYTDTEESMRAWLKMLMKTTIARDFRAPVMSSNQIATVSLDTARRMRPRPPSVIMYKNQKQMNTNNDLKMDMVQELDEMSERMPDTPPQDMTIPPPAPRLTEMFMHAREPSNYRASEQRIVPPELPKNYPNFDPPERIMSEEEEDLIDPQHRSLPIESSTSTASTLSNRSSREWSSEEYLDWVNSYLPPGKRVVDLSNAFRNGDALIQLLEAISGKEVRRPPAQKGGSMSALMLDNIVAAFKFMGREGVEVDGRYTLKDVFSANESKIIVMLEAIKVWADKNYPMSVSTNKDSYYSDESSSHSKKSDTSVLINENSGWRGSAMMDQLQGYQHSP</sequence>
<evidence type="ECO:0000313" key="11">
    <source>
        <dbReference type="Proteomes" id="UP000093000"/>
    </source>
</evidence>
<organism evidence="10 11">
    <name type="scientific">Choanephora cucurbitarum</name>
    <dbReference type="NCBI Taxonomy" id="101091"/>
    <lineage>
        <taxon>Eukaryota</taxon>
        <taxon>Fungi</taxon>
        <taxon>Fungi incertae sedis</taxon>
        <taxon>Mucoromycota</taxon>
        <taxon>Mucoromycotina</taxon>
        <taxon>Mucoromycetes</taxon>
        <taxon>Mucorales</taxon>
        <taxon>Mucorineae</taxon>
        <taxon>Choanephoraceae</taxon>
        <taxon>Choanephoroideae</taxon>
        <taxon>Choanephora</taxon>
    </lineage>
</organism>
<dbReference type="Gene3D" id="1.10.418.10">
    <property type="entry name" value="Calponin-like domain"/>
    <property type="match status" value="1"/>
</dbReference>
<dbReference type="GO" id="GO:0005769">
    <property type="term" value="C:early endosome"/>
    <property type="evidence" value="ECO:0007669"/>
    <property type="project" value="TreeGrafter"/>
</dbReference>
<evidence type="ECO:0000256" key="1">
    <source>
        <dbReference type="ARBA" id="ARBA00022443"/>
    </source>
</evidence>
<dbReference type="InterPro" id="IPR045188">
    <property type="entry name" value="Boi1/Boi2-like"/>
</dbReference>
<dbReference type="AlphaFoldDB" id="A0A1C7NBE0"/>
<dbReference type="SUPFAM" id="SSF50044">
    <property type="entry name" value="SH3-domain"/>
    <property type="match status" value="1"/>
</dbReference>
<dbReference type="InterPro" id="IPR011993">
    <property type="entry name" value="PH-like_dom_sf"/>
</dbReference>
<feature type="compositionally biased region" description="Polar residues" evidence="5">
    <location>
        <begin position="118"/>
        <end position="136"/>
    </location>
</feature>
<dbReference type="STRING" id="101091.A0A1C7NBE0"/>
<evidence type="ECO:0000313" key="10">
    <source>
        <dbReference type="EMBL" id="OBZ86445.1"/>
    </source>
</evidence>
<feature type="compositionally biased region" description="Polar residues" evidence="5">
    <location>
        <begin position="329"/>
        <end position="358"/>
    </location>
</feature>